<dbReference type="PROSITE" id="PS51257">
    <property type="entry name" value="PROKAR_LIPOPROTEIN"/>
    <property type="match status" value="1"/>
</dbReference>
<dbReference type="EC" id="3.2.1.23" evidence="3"/>
<proteinExistence type="inferred from homology"/>
<evidence type="ECO:0000313" key="10">
    <source>
        <dbReference type="Proteomes" id="UP000708576"/>
    </source>
</evidence>
<dbReference type="InterPro" id="IPR006104">
    <property type="entry name" value="Glyco_hydro_2_N"/>
</dbReference>
<organism evidence="9 10">
    <name type="scientific">Carboxylicivirga linearis</name>
    <dbReference type="NCBI Taxonomy" id="1628157"/>
    <lineage>
        <taxon>Bacteria</taxon>
        <taxon>Pseudomonadati</taxon>
        <taxon>Bacteroidota</taxon>
        <taxon>Bacteroidia</taxon>
        <taxon>Marinilabiliales</taxon>
        <taxon>Marinilabiliaceae</taxon>
        <taxon>Carboxylicivirga</taxon>
    </lineage>
</organism>
<comment type="similarity">
    <text evidence="2">Belongs to the glycosyl hydrolase 2 family.</text>
</comment>
<evidence type="ECO:0000313" key="9">
    <source>
        <dbReference type="EMBL" id="MBS2099414.1"/>
    </source>
</evidence>
<evidence type="ECO:0000256" key="3">
    <source>
        <dbReference type="ARBA" id="ARBA00012756"/>
    </source>
</evidence>
<reference evidence="9 10" key="1">
    <citation type="journal article" date="2015" name="Int. J. Syst. Evol. Microbiol.">
        <title>Carboxylicivirga linearis sp. nov., isolated from a sea cucumber culture pond.</title>
        <authorList>
            <person name="Wang F.Q."/>
            <person name="Zhou Y.X."/>
            <person name="Lin X.Z."/>
            <person name="Chen G.J."/>
            <person name="Du Z.J."/>
        </authorList>
    </citation>
    <scope>NUCLEOTIDE SEQUENCE [LARGE SCALE GENOMIC DNA]</scope>
    <source>
        <strain evidence="9 10">FB218</strain>
    </source>
</reference>
<dbReference type="Gene3D" id="3.20.20.80">
    <property type="entry name" value="Glycosidases"/>
    <property type="match status" value="1"/>
</dbReference>
<feature type="domain" description="Glycosyl hydrolases family 2 sugar binding" evidence="8">
    <location>
        <begin position="27"/>
        <end position="211"/>
    </location>
</feature>
<dbReference type="SUPFAM" id="SSF49303">
    <property type="entry name" value="beta-Galactosidase/glucuronidase domain"/>
    <property type="match status" value="1"/>
</dbReference>
<evidence type="ECO:0000256" key="4">
    <source>
        <dbReference type="ARBA" id="ARBA00022801"/>
    </source>
</evidence>
<evidence type="ECO:0000259" key="6">
    <source>
        <dbReference type="Pfam" id="PF00703"/>
    </source>
</evidence>
<dbReference type="EMBL" id="JAGUCO010000011">
    <property type="protein sequence ID" value="MBS2099414.1"/>
    <property type="molecule type" value="Genomic_DNA"/>
</dbReference>
<dbReference type="PANTHER" id="PTHR46323">
    <property type="entry name" value="BETA-GALACTOSIDASE"/>
    <property type="match status" value="1"/>
</dbReference>
<dbReference type="InterPro" id="IPR036156">
    <property type="entry name" value="Beta-gal/glucu_dom_sf"/>
</dbReference>
<evidence type="ECO:0000256" key="2">
    <source>
        <dbReference type="ARBA" id="ARBA00007401"/>
    </source>
</evidence>
<dbReference type="Gene3D" id="2.60.40.10">
    <property type="entry name" value="Immunoglobulins"/>
    <property type="match status" value="1"/>
</dbReference>
<protein>
    <recommendedName>
        <fullName evidence="3">beta-galactosidase</fullName>
        <ecNumber evidence="3">3.2.1.23</ecNumber>
    </recommendedName>
</protein>
<keyword evidence="4" id="KW-0378">Hydrolase</keyword>
<dbReference type="Pfam" id="PF00703">
    <property type="entry name" value="Glyco_hydro_2"/>
    <property type="match status" value="1"/>
</dbReference>
<dbReference type="Pfam" id="PF02836">
    <property type="entry name" value="Glyco_hydro_2_C"/>
    <property type="match status" value="1"/>
</dbReference>
<dbReference type="InterPro" id="IPR013783">
    <property type="entry name" value="Ig-like_fold"/>
</dbReference>
<dbReference type="Gene3D" id="2.60.120.260">
    <property type="entry name" value="Galactose-binding domain-like"/>
    <property type="match status" value="1"/>
</dbReference>
<accession>A0ABS5JY63</accession>
<dbReference type="Pfam" id="PF02837">
    <property type="entry name" value="Glyco_hydro_2_N"/>
    <property type="match status" value="1"/>
</dbReference>
<name>A0ABS5JY63_9BACT</name>
<dbReference type="InterPro" id="IPR050347">
    <property type="entry name" value="Bact_Beta-galactosidase"/>
</dbReference>
<keyword evidence="10" id="KW-1185">Reference proteome</keyword>
<dbReference type="SUPFAM" id="SSF49785">
    <property type="entry name" value="Galactose-binding domain-like"/>
    <property type="match status" value="1"/>
</dbReference>
<dbReference type="RefSeq" id="WP_212216657.1">
    <property type="nucleotide sequence ID" value="NZ_JAGUCO010000011.1"/>
</dbReference>
<comment type="catalytic activity">
    <reaction evidence="1">
        <text>Hydrolysis of terminal non-reducing beta-D-galactose residues in beta-D-galactosides.</text>
        <dbReference type="EC" id="3.2.1.23"/>
    </reaction>
</comment>
<feature type="domain" description="Glycoside hydrolase family 2 catalytic" evidence="7">
    <location>
        <begin position="328"/>
        <end position="532"/>
    </location>
</feature>
<dbReference type="PANTHER" id="PTHR46323:SF2">
    <property type="entry name" value="BETA-GALACTOSIDASE"/>
    <property type="match status" value="1"/>
</dbReference>
<keyword evidence="5" id="KW-0326">Glycosidase</keyword>
<comment type="caution">
    <text evidence="9">The sequence shown here is derived from an EMBL/GenBank/DDBJ whole genome shotgun (WGS) entry which is preliminary data.</text>
</comment>
<gene>
    <name evidence="9" type="ORF">KEM10_14055</name>
</gene>
<evidence type="ECO:0000256" key="5">
    <source>
        <dbReference type="ARBA" id="ARBA00023295"/>
    </source>
</evidence>
<evidence type="ECO:0000256" key="1">
    <source>
        <dbReference type="ARBA" id="ARBA00001412"/>
    </source>
</evidence>
<feature type="domain" description="Glycoside hydrolase family 2 immunoglobulin-like beta-sandwich" evidence="6">
    <location>
        <begin position="223"/>
        <end position="325"/>
    </location>
</feature>
<dbReference type="SUPFAM" id="SSF51445">
    <property type="entry name" value="(Trans)glycosidases"/>
    <property type="match status" value="1"/>
</dbReference>
<dbReference type="InterPro" id="IPR006103">
    <property type="entry name" value="Glyco_hydro_2_cat"/>
</dbReference>
<dbReference type="InterPro" id="IPR006102">
    <property type="entry name" value="Ig-like_GH2"/>
</dbReference>
<sequence length="947" mass="108610">MKNPIAFILILVLSLCSCRKSNELQIDLNGEWTYQLDEKEIGIKEKWFNTNFNNTISLPGALRDYGIGHEPDLHTNWTGSIYDSSWYFNPAMEKYRQAGNVKFPFWLTPDKHYVGKAWYQKEVEIPAKWQDKDIVIFLERPHWQTTVWFDKVKIGSDNSLSVPHQFIIPAEAVTEGKHRLTVLVDNAIRDIDPGINSHSISDHTQGNWNGIVGAMKMFPKSDVRIQQLKITPNLQGQSITAEVILSSALPNGKLTFEVKGKNHNHQLPALTKDCKVEKDTLVYNIPMGDDFKTWSEFSPDIYELSVQLSDSSGSIDSFASSFGMREFTINDKHFEINGVPLFLRGTTECCVFPLTGYPPTDEKDWDRIFEICQSFGLNHMRFHSYCPPEAAFKSADRAGFYLQVEGPSWAKYSTSLGYGKPVDQYLMDETKRIIDTYGNHPSFCMMAYGNEPSGKYVPYLENWVDHFRKYDPQRVFTGASTGRSWAIIDNSDFIVRSPPRGLQWKTKQPESEFDYRDKTENQERPYVTFEMGQWCVFPNFKEIEKYTGSLKAKNFELFQEDLADHHMSDLADDFLMASGKMQASCYKQEIEATMRTPNLAGFQLLSLIDFSGQGTALVGVLDAFWDEKGYITAKEFSSFCNKVVPLVRLPKFTFESNENLEAAIEIANFSGKAINNEPVKWQLLRDSATVVKQGSIKTSTISVGHNNPIGNIEVPLSFAEKAEQLTLAVSVGEYQNQWNIWVYPVAQPEIKTDDLIITDQINAKTLQALEDGKSVLLLAAGKVENGKDVVQHHTPVFWNTSWFRMRPPHTTGVLIQNEHPVFNDFPTDYYSDMQWWEIDNLQQAMNLEYFPVDFRPLIQPIDTWFMNRRLAMLFEANVGKGKLMVCSIDLSDNMNERPVARQLKQSILNYIISDQFFPSSDINYEVIEELFEKKEREGWKSYVREDP</sequence>
<evidence type="ECO:0000259" key="7">
    <source>
        <dbReference type="Pfam" id="PF02836"/>
    </source>
</evidence>
<dbReference type="InterPro" id="IPR008979">
    <property type="entry name" value="Galactose-bd-like_sf"/>
</dbReference>
<dbReference type="InterPro" id="IPR017853">
    <property type="entry name" value="GH"/>
</dbReference>
<dbReference type="Proteomes" id="UP000708576">
    <property type="component" value="Unassembled WGS sequence"/>
</dbReference>
<evidence type="ECO:0000259" key="8">
    <source>
        <dbReference type="Pfam" id="PF02837"/>
    </source>
</evidence>